<evidence type="ECO:0000256" key="2">
    <source>
        <dbReference type="ARBA" id="ARBA00022676"/>
    </source>
</evidence>
<evidence type="ECO:0000259" key="4">
    <source>
        <dbReference type="Pfam" id="PF00535"/>
    </source>
</evidence>
<reference evidence="6 8" key="3">
    <citation type="submission" date="2023-03" db="EMBL/GenBank/DDBJ databases">
        <title>Agriculturally important microbes genome sequencing.</title>
        <authorList>
            <person name="Dunlap C."/>
        </authorList>
    </citation>
    <scope>NUCLEOTIDE SEQUENCE [LARGE SCALE GENOMIC DNA]</scope>
    <source>
        <strain evidence="6 8">CBP-3203</strain>
    </source>
</reference>
<feature type="domain" description="Glycosyltransferase 2-like" evidence="4">
    <location>
        <begin position="10"/>
        <end position="165"/>
    </location>
</feature>
<evidence type="ECO:0000313" key="7">
    <source>
        <dbReference type="Proteomes" id="UP000036168"/>
    </source>
</evidence>
<name>A0A0T6BIU9_9BACI</name>
<accession>A0A0T6BIU9</accession>
<evidence type="ECO:0000313" key="8">
    <source>
        <dbReference type="Proteomes" id="UP001341297"/>
    </source>
</evidence>
<protein>
    <submittedName>
        <fullName evidence="5">Glycosyl transferase</fullName>
    </submittedName>
    <submittedName>
        <fullName evidence="6">Glycosyltransferase</fullName>
        <ecNumber evidence="6">2.4.-.-</ecNumber>
    </submittedName>
</protein>
<dbReference type="OrthoDB" id="9815829at2"/>
<organism evidence="5 7">
    <name type="scientific">Bacillus glycinifermentans</name>
    <dbReference type="NCBI Taxonomy" id="1664069"/>
    <lineage>
        <taxon>Bacteria</taxon>
        <taxon>Bacillati</taxon>
        <taxon>Bacillota</taxon>
        <taxon>Bacilli</taxon>
        <taxon>Bacillales</taxon>
        <taxon>Bacillaceae</taxon>
        <taxon>Bacillus</taxon>
    </lineage>
</organism>
<dbReference type="GO" id="GO:0016757">
    <property type="term" value="F:glycosyltransferase activity"/>
    <property type="evidence" value="ECO:0007669"/>
    <property type="project" value="UniProtKB-KW"/>
</dbReference>
<keyword evidence="2 6" id="KW-0328">Glycosyltransferase</keyword>
<proteinExistence type="inferred from homology"/>
<evidence type="ECO:0000256" key="1">
    <source>
        <dbReference type="ARBA" id="ARBA00006739"/>
    </source>
</evidence>
<sequence length="280" mass="32626">MTNRQKPKVSVIMGVYNCEDTLAESIESILSQTYKNWEMIICDDASTDRTYDIARQYADHYSDKIRLIRNEKNKRLAASLNHCLRYAGGTYIARQDGDDISLPRRFEKQVAFLEKQPHYQVVGSGMIAFDEEGVRGVRMLPPAPTPRIMAKGTPFCHATIMMRAEAYQALKGYRVGRRTRRMEDIDLWLRFFEAGYRGYNLQEALYKVREDESAFKRRKLSYSIDNAFIVYDACRRLKLPLSDYAYMMKPIIRGLMPPFIMNKYHKKRLMNEGGGVVKHE</sequence>
<dbReference type="InterPro" id="IPR050834">
    <property type="entry name" value="Glycosyltransf_2"/>
</dbReference>
<dbReference type="EMBL" id="LECW02000067">
    <property type="protein sequence ID" value="KRT88355.1"/>
    <property type="molecule type" value="Genomic_DNA"/>
</dbReference>
<dbReference type="Pfam" id="PF00535">
    <property type="entry name" value="Glycos_transf_2"/>
    <property type="match status" value="1"/>
</dbReference>
<reference evidence="5" key="2">
    <citation type="submission" date="2015-10" db="EMBL/GenBank/DDBJ databases">
        <authorList>
            <person name="Gilbert D.G."/>
        </authorList>
    </citation>
    <scope>NUCLEOTIDE SEQUENCE</scope>
    <source>
        <strain evidence="5">GO-13</strain>
    </source>
</reference>
<dbReference type="Proteomes" id="UP001341297">
    <property type="component" value="Unassembled WGS sequence"/>
</dbReference>
<dbReference type="Proteomes" id="UP000036168">
    <property type="component" value="Unassembled WGS sequence"/>
</dbReference>
<comment type="caution">
    <text evidence="5">The sequence shown here is derived from an EMBL/GenBank/DDBJ whole genome shotgun (WGS) entry which is preliminary data.</text>
</comment>
<evidence type="ECO:0000313" key="6">
    <source>
        <dbReference type="EMBL" id="MEC0483332.1"/>
    </source>
</evidence>
<dbReference type="AlphaFoldDB" id="A0A0T6BIU9"/>
<dbReference type="Gene3D" id="3.90.550.10">
    <property type="entry name" value="Spore Coat Polysaccharide Biosynthesis Protein SpsA, Chain A"/>
    <property type="match status" value="1"/>
</dbReference>
<dbReference type="InterPro" id="IPR001173">
    <property type="entry name" value="Glyco_trans_2-like"/>
</dbReference>
<gene>
    <name evidence="5" type="ORF">AB447_208125</name>
    <name evidence="6" type="ORF">P8828_00460</name>
</gene>
<keyword evidence="8" id="KW-1185">Reference proteome</keyword>
<dbReference type="PANTHER" id="PTHR43685">
    <property type="entry name" value="GLYCOSYLTRANSFERASE"/>
    <property type="match status" value="1"/>
</dbReference>
<dbReference type="EC" id="2.4.-.-" evidence="6"/>
<dbReference type="EMBL" id="JARRTL010000003">
    <property type="protein sequence ID" value="MEC0483332.1"/>
    <property type="molecule type" value="Genomic_DNA"/>
</dbReference>
<dbReference type="InterPro" id="IPR029044">
    <property type="entry name" value="Nucleotide-diphossugar_trans"/>
</dbReference>
<evidence type="ECO:0000256" key="3">
    <source>
        <dbReference type="ARBA" id="ARBA00022679"/>
    </source>
</evidence>
<dbReference type="SUPFAM" id="SSF53448">
    <property type="entry name" value="Nucleotide-diphospho-sugar transferases"/>
    <property type="match status" value="1"/>
</dbReference>
<comment type="similarity">
    <text evidence="1">Belongs to the glycosyltransferase 2 family.</text>
</comment>
<reference evidence="5 7" key="1">
    <citation type="journal article" date="2015" name="Int. J. Syst. Evol. Microbiol.">
        <title>Bacillus glycinifermentans sp. nov., isolated from fermented soybean paste.</title>
        <authorList>
            <person name="Kim S.J."/>
            <person name="Dunlap C.A."/>
            <person name="Kwon S.W."/>
            <person name="Rooney A.P."/>
        </authorList>
    </citation>
    <scope>NUCLEOTIDE SEQUENCE [LARGE SCALE GENOMIC DNA]</scope>
    <source>
        <strain evidence="5 7">GO-13</strain>
    </source>
</reference>
<dbReference type="RefSeq" id="WP_048354357.1">
    <property type="nucleotide sequence ID" value="NZ_CP023481.1"/>
</dbReference>
<keyword evidence="3 5" id="KW-0808">Transferase</keyword>
<dbReference type="STRING" id="1664069.BGLY_4084"/>
<evidence type="ECO:0000313" key="5">
    <source>
        <dbReference type="EMBL" id="KRT88355.1"/>
    </source>
</evidence>
<dbReference type="PANTHER" id="PTHR43685:SF5">
    <property type="entry name" value="GLYCOSYLTRANSFERASE EPSE-RELATED"/>
    <property type="match status" value="1"/>
</dbReference>